<dbReference type="VEuPathDB" id="FungiDB:CAGL0M09559g"/>
<dbReference type="VEuPathDB" id="FungiDB:GWK60_M09493"/>
<dbReference type="GO" id="GO:0005737">
    <property type="term" value="C:cytoplasm"/>
    <property type="evidence" value="ECO:0007669"/>
    <property type="project" value="UniProtKB-SubCell"/>
</dbReference>
<dbReference type="EMBL" id="LLZZ01000117">
    <property type="protein sequence ID" value="KTB04121.1"/>
    <property type="molecule type" value="Genomic_DNA"/>
</dbReference>
<evidence type="ECO:0000313" key="13">
    <source>
        <dbReference type="EMBL" id="KTB04121.1"/>
    </source>
</evidence>
<organism evidence="13 14">
    <name type="scientific">Candida glabrata</name>
    <name type="common">Yeast</name>
    <name type="synonym">Torulopsis glabrata</name>
    <dbReference type="NCBI Taxonomy" id="5478"/>
    <lineage>
        <taxon>Eukaryota</taxon>
        <taxon>Fungi</taxon>
        <taxon>Dikarya</taxon>
        <taxon>Ascomycota</taxon>
        <taxon>Saccharomycotina</taxon>
        <taxon>Saccharomycetes</taxon>
        <taxon>Saccharomycetales</taxon>
        <taxon>Saccharomycetaceae</taxon>
        <taxon>Nakaseomyces</taxon>
    </lineage>
</organism>
<evidence type="ECO:0000256" key="11">
    <source>
        <dbReference type="PIRNR" id="PIRNR017126"/>
    </source>
</evidence>
<feature type="region of interest" description="Disordered" evidence="12">
    <location>
        <begin position="389"/>
        <end position="418"/>
    </location>
</feature>
<evidence type="ECO:0000256" key="5">
    <source>
        <dbReference type="ARBA" id="ARBA00022454"/>
    </source>
</evidence>
<accession>A0A0W0CWZ6</accession>
<dbReference type="VEuPathDB" id="FungiDB:B1J91_M09559g"/>
<evidence type="ECO:0000256" key="6">
    <source>
        <dbReference type="ARBA" id="ARBA00022490"/>
    </source>
</evidence>
<keyword evidence="10 11" id="KW-0131">Cell cycle</keyword>
<keyword evidence="7 11" id="KW-0132">Cell division</keyword>
<dbReference type="GO" id="GO:0000796">
    <property type="term" value="C:condensin complex"/>
    <property type="evidence" value="ECO:0007669"/>
    <property type="project" value="EnsemblFungi"/>
</dbReference>
<comment type="function">
    <text evidence="11">Regulatory subunit of the condensin complex, a complex required for conversion of interphase chromatin into mitotic-like condense chromosomes.</text>
</comment>
<dbReference type="GO" id="GO:0003682">
    <property type="term" value="F:chromatin binding"/>
    <property type="evidence" value="ECO:0007669"/>
    <property type="project" value="EnsemblFungi"/>
</dbReference>
<dbReference type="PIRSF" id="PIRSF017126">
    <property type="entry name" value="Condensin_H"/>
    <property type="match status" value="1"/>
</dbReference>
<name>A0A0W0CWZ6_CANGB</name>
<evidence type="ECO:0000256" key="3">
    <source>
        <dbReference type="ARBA" id="ARBA00009471"/>
    </source>
</evidence>
<evidence type="ECO:0000256" key="7">
    <source>
        <dbReference type="ARBA" id="ARBA00022618"/>
    </source>
</evidence>
<keyword evidence="9 11" id="KW-0226">DNA condensation</keyword>
<evidence type="ECO:0000256" key="10">
    <source>
        <dbReference type="ARBA" id="ARBA00023306"/>
    </source>
</evidence>
<dbReference type="AlphaFoldDB" id="A0A0W0CWZ6"/>
<protein>
    <recommendedName>
        <fullName evidence="4 11">Condensin complex subunit 2</fullName>
    </recommendedName>
</protein>
<dbReference type="GO" id="GO:0051301">
    <property type="term" value="P:cell division"/>
    <property type="evidence" value="ECO:0007669"/>
    <property type="project" value="UniProtKB-KW"/>
</dbReference>
<dbReference type="PANTHER" id="PTHR13108:SF9">
    <property type="entry name" value="CONDENSIN COMPLEX SUBUNIT 2"/>
    <property type="match status" value="1"/>
</dbReference>
<evidence type="ECO:0000256" key="1">
    <source>
        <dbReference type="ARBA" id="ARBA00004286"/>
    </source>
</evidence>
<feature type="region of interest" description="Disordered" evidence="12">
    <location>
        <begin position="219"/>
        <end position="277"/>
    </location>
</feature>
<dbReference type="Pfam" id="PF05786">
    <property type="entry name" value="Cnd2"/>
    <property type="match status" value="1"/>
</dbReference>
<evidence type="ECO:0000256" key="9">
    <source>
        <dbReference type="ARBA" id="ARBA00023067"/>
    </source>
</evidence>
<feature type="compositionally biased region" description="Basic and acidic residues" evidence="12">
    <location>
        <begin position="479"/>
        <end position="491"/>
    </location>
</feature>
<dbReference type="Proteomes" id="UP000054886">
    <property type="component" value="Unassembled WGS sequence"/>
</dbReference>
<feature type="region of interest" description="Disordered" evidence="12">
    <location>
        <begin position="456"/>
        <end position="491"/>
    </location>
</feature>
<comment type="subcellular location">
    <subcellularLocation>
        <location evidence="1">Chromosome</location>
    </subcellularLocation>
    <subcellularLocation>
        <location evidence="2">Cytoplasm</location>
    </subcellularLocation>
</comment>
<dbReference type="InterPro" id="IPR022816">
    <property type="entry name" value="Condensin_barren_su2"/>
</dbReference>
<dbReference type="GO" id="GO:0070058">
    <property type="term" value="P:tRNA gene clustering"/>
    <property type="evidence" value="ECO:0007669"/>
    <property type="project" value="EnsemblFungi"/>
</dbReference>
<dbReference type="VEuPathDB" id="FungiDB:GVI51_M09515"/>
<feature type="compositionally biased region" description="Acidic residues" evidence="12">
    <location>
        <begin position="396"/>
        <end position="413"/>
    </location>
</feature>
<evidence type="ECO:0000256" key="4">
    <source>
        <dbReference type="ARBA" id="ARBA00016065"/>
    </source>
</evidence>
<evidence type="ECO:0000256" key="8">
    <source>
        <dbReference type="ARBA" id="ARBA00022776"/>
    </source>
</evidence>
<evidence type="ECO:0000313" key="14">
    <source>
        <dbReference type="Proteomes" id="UP000054886"/>
    </source>
</evidence>
<evidence type="ECO:0000256" key="2">
    <source>
        <dbReference type="ARBA" id="ARBA00004496"/>
    </source>
</evidence>
<comment type="caution">
    <text evidence="13">The sequence shown here is derived from an EMBL/GenBank/DDBJ whole genome shotgun (WGS) entry which is preliminary data.</text>
</comment>
<gene>
    <name evidence="13" type="ORF">AO440_004263</name>
</gene>
<evidence type="ECO:0000256" key="12">
    <source>
        <dbReference type="SAM" id="MobiDB-lite"/>
    </source>
</evidence>
<feature type="compositionally biased region" description="Basic and acidic residues" evidence="12">
    <location>
        <begin position="241"/>
        <end position="255"/>
    </location>
</feature>
<keyword evidence="5" id="KW-0158">Chromosome</keyword>
<dbReference type="GO" id="GO:0005634">
    <property type="term" value="C:nucleus"/>
    <property type="evidence" value="ECO:0007669"/>
    <property type="project" value="EnsemblFungi"/>
</dbReference>
<keyword evidence="8 11" id="KW-0498">Mitosis</keyword>
<dbReference type="GO" id="GO:0007076">
    <property type="term" value="P:mitotic chromosome condensation"/>
    <property type="evidence" value="ECO:0007669"/>
    <property type="project" value="EnsemblFungi"/>
</dbReference>
<keyword evidence="6" id="KW-0963">Cytoplasm</keyword>
<proteinExistence type="inferred from homology"/>
<feature type="region of interest" description="Disordered" evidence="12">
    <location>
        <begin position="92"/>
        <end position="131"/>
    </location>
</feature>
<feature type="compositionally biased region" description="Polar residues" evidence="12">
    <location>
        <begin position="92"/>
        <end position="105"/>
    </location>
</feature>
<comment type="similarity">
    <text evidence="3 11">Belongs to the CND2 (condensin subunit 2) family.</text>
</comment>
<dbReference type="PANTHER" id="PTHR13108">
    <property type="entry name" value="CONDENSIN COMPLEX SUBUNIT 2"/>
    <property type="match status" value="1"/>
</dbReference>
<reference evidence="13 14" key="1">
    <citation type="submission" date="2015-10" db="EMBL/GenBank/DDBJ databases">
        <title>Draft genomes sequences of Candida glabrata isolates 1A, 1B, 2A, 2B, 3A and 3B.</title>
        <authorList>
            <person name="Haavelsrud O.E."/>
            <person name="Gaustad P."/>
        </authorList>
    </citation>
    <scope>NUCLEOTIDE SEQUENCE [LARGE SCALE GENOMIC DNA]</scope>
    <source>
        <strain evidence="13">910700640</strain>
    </source>
</reference>
<sequence>MSRLEDEEGGLFTNRTTMLANLEEWIKMATDNKINSRNSWNFALIDYFYDLNILKDSENNINFQKASATLDGCVKIYSSRVDSVTSETGKLLSGLSQRKNEQANSKKNKQPGDGNDGDDDDADSSVQIDALTGLPVGKDSDEYLKRRRVHNRVLETTLVEFDNIRMKELDQELNIDPLFKKALVDFDEGGAKSLLLNTLSIDESGRVVFDAAMKNEPSLLKEKESNEEPLNENNLPLDSSKSMDEDNSHGDRSDKNSTPTPQTPITEPEEEEDSKADITLNKSFSSNFQYSMDDEILALGIDYIKFDDISTSDISPSLQNLRNVIADINKAKGFIDSINNKFDNFLTEDEIKEAVPEEEGPNGNDYDDGINQELEYSMGNNEDVLPFDINDGGDNFGEDNEGGLDDEEGDENGGLDSMLGSILEKDLMAYFDEKMNRNWRGREHWKVANYKKANTIDNKSSEPNNEIEREATESEGTSEENKKSDTKKERKKQIQIDFLNLDPNIESIVFDSKKRSGIDMAIKSRTNDSHYLLPDDYHFSTEKITGLFIKPNTKMSIFNRVKRRKMTVAQVDTTSDNLGNGIPQIADEQFWANNYEEQENENNIGGNNDLESSNIVGADIENPFEEEGIDFNQAFEDMSLDENDDAGKDIFTQKDEKEDLTKLRQPDKVTYSRVSKKVDVRRLKKNIWMSVKSVVSQLDETSDILQFRFTDITKNLGKFYSPESLSDISTSFCFICLLHLANEHGLQIKSTENYEDLTVIFDKSVVTV</sequence>